<dbReference type="RefSeq" id="WP_119628255.1">
    <property type="nucleotide sequence ID" value="NZ_AP017928.1"/>
</dbReference>
<name>A0A286P488_9GAMM</name>
<dbReference type="EMBL" id="AP017928">
    <property type="protein sequence ID" value="BBA32460.1"/>
    <property type="molecule type" value="Genomic_DNA"/>
</dbReference>
<organism evidence="6 7">
    <name type="scientific">Methylocaldum marinum</name>
    <dbReference type="NCBI Taxonomy" id="1432792"/>
    <lineage>
        <taxon>Bacteria</taxon>
        <taxon>Pseudomonadati</taxon>
        <taxon>Pseudomonadota</taxon>
        <taxon>Gammaproteobacteria</taxon>
        <taxon>Methylococcales</taxon>
        <taxon>Methylococcaceae</taxon>
        <taxon>Methylocaldum</taxon>
    </lineage>
</organism>
<reference evidence="6 7" key="1">
    <citation type="submission" date="2016-12" db="EMBL/GenBank/DDBJ databases">
        <title>Genome sequencing of Methylocaldum marinum.</title>
        <authorList>
            <person name="Takeuchi M."/>
            <person name="Kamagata Y."/>
            <person name="Hiraoka S."/>
            <person name="Oshima K."/>
            <person name="Hattori M."/>
            <person name="Iwasaki W."/>
        </authorList>
    </citation>
    <scope>NUCLEOTIDE SEQUENCE [LARGE SCALE GENOMIC DNA]</scope>
    <source>
        <strain evidence="6 7">S8</strain>
    </source>
</reference>
<dbReference type="PRINTS" id="PR01840">
    <property type="entry name" value="TATCFAMILY"/>
</dbReference>
<sequence>MATQSFIPLLLAGTILFYVGIAFAYFAVFPVIFGFMAAAAPQGVAVMTDISHYLDFVLSLLLAFGAVFEVPRLTLLLVKSGAVDYREITANWKIGNEFGFAVAGGLHRKNAFSIVKLATVAT</sequence>
<evidence type="ECO:0000256" key="4">
    <source>
        <dbReference type="ARBA" id="ARBA00023136"/>
    </source>
</evidence>
<proteinExistence type="predicted"/>
<dbReference type="Pfam" id="PF00902">
    <property type="entry name" value="TatC"/>
    <property type="match status" value="1"/>
</dbReference>
<evidence type="ECO:0000256" key="1">
    <source>
        <dbReference type="ARBA" id="ARBA00004141"/>
    </source>
</evidence>
<evidence type="ECO:0000256" key="3">
    <source>
        <dbReference type="ARBA" id="ARBA00022989"/>
    </source>
</evidence>
<evidence type="ECO:0000313" key="7">
    <source>
        <dbReference type="Proteomes" id="UP000266313"/>
    </source>
</evidence>
<accession>A0A286P488</accession>
<evidence type="ECO:0000256" key="5">
    <source>
        <dbReference type="SAM" id="Phobius"/>
    </source>
</evidence>
<dbReference type="KEGG" id="mmai:sS8_0495"/>
<dbReference type="AlphaFoldDB" id="A0A286P488"/>
<keyword evidence="4 5" id="KW-0472">Membrane</keyword>
<evidence type="ECO:0000313" key="6">
    <source>
        <dbReference type="EMBL" id="BBA32460.1"/>
    </source>
</evidence>
<dbReference type="PANTHER" id="PTHR30371">
    <property type="entry name" value="SEC-INDEPENDENT PROTEIN TRANSLOCASE PROTEIN TATC"/>
    <property type="match status" value="1"/>
</dbReference>
<protein>
    <submittedName>
        <fullName evidence="6">Sec-independent protein translocase protein TatC</fullName>
    </submittedName>
</protein>
<feature type="transmembrane region" description="Helical" evidence="5">
    <location>
        <begin position="56"/>
        <end position="78"/>
    </location>
</feature>
<feature type="transmembrane region" description="Helical" evidence="5">
    <location>
        <begin position="7"/>
        <end position="36"/>
    </location>
</feature>
<keyword evidence="2 5" id="KW-0812">Transmembrane</keyword>
<dbReference type="GO" id="GO:0065002">
    <property type="term" value="P:intracellular protein transmembrane transport"/>
    <property type="evidence" value="ECO:0007669"/>
    <property type="project" value="TreeGrafter"/>
</dbReference>
<dbReference type="InterPro" id="IPR002033">
    <property type="entry name" value="TatC"/>
</dbReference>
<comment type="subcellular location">
    <subcellularLocation>
        <location evidence="1">Membrane</location>
        <topology evidence="1">Multi-pass membrane protein</topology>
    </subcellularLocation>
</comment>
<evidence type="ECO:0000256" key="2">
    <source>
        <dbReference type="ARBA" id="ARBA00022692"/>
    </source>
</evidence>
<dbReference type="Proteomes" id="UP000266313">
    <property type="component" value="Chromosome"/>
</dbReference>
<dbReference type="GO" id="GO:0009977">
    <property type="term" value="F:proton motive force dependent protein transmembrane transporter activity"/>
    <property type="evidence" value="ECO:0007669"/>
    <property type="project" value="TreeGrafter"/>
</dbReference>
<dbReference type="GO" id="GO:0043953">
    <property type="term" value="P:protein transport by the Tat complex"/>
    <property type="evidence" value="ECO:0007669"/>
    <property type="project" value="TreeGrafter"/>
</dbReference>
<dbReference type="OrthoDB" id="9777044at2"/>
<dbReference type="GO" id="GO:0033281">
    <property type="term" value="C:TAT protein transport complex"/>
    <property type="evidence" value="ECO:0007669"/>
    <property type="project" value="TreeGrafter"/>
</dbReference>
<keyword evidence="7" id="KW-1185">Reference proteome</keyword>
<dbReference type="PANTHER" id="PTHR30371:SF0">
    <property type="entry name" value="SEC-INDEPENDENT PROTEIN TRANSLOCASE PROTEIN TATC, CHLOROPLASTIC-RELATED"/>
    <property type="match status" value="1"/>
</dbReference>
<keyword evidence="3 5" id="KW-1133">Transmembrane helix</keyword>
<gene>
    <name evidence="6" type="ORF">sS8_0495</name>
</gene>